<reference evidence="3 4" key="1">
    <citation type="submission" date="2019-09" db="EMBL/GenBank/DDBJ databases">
        <title>Segnochrobactrum spirostomi gen. nov., sp. nov., isolated from the ciliate Spirostomum cf. yagiui and description of a novel family, Segnochrobactraceae fam. nov. within the order Rhizobiales of the class Alphaproteobacteria.</title>
        <authorList>
            <person name="Akter S."/>
            <person name="Shazib S.U.A."/>
            <person name="Shin M.K."/>
        </authorList>
    </citation>
    <scope>NUCLEOTIDE SEQUENCE [LARGE SCALE GENOMIC DNA]</scope>
    <source>
        <strain evidence="3 4">Sp-1</strain>
    </source>
</reference>
<dbReference type="Proteomes" id="UP000332515">
    <property type="component" value="Unassembled WGS sequence"/>
</dbReference>
<evidence type="ECO:0000313" key="4">
    <source>
        <dbReference type="Proteomes" id="UP000332515"/>
    </source>
</evidence>
<dbReference type="InterPro" id="IPR029046">
    <property type="entry name" value="LolA/LolB/LppX"/>
</dbReference>
<proteinExistence type="predicted"/>
<name>A0A6A7XZT6_9HYPH</name>
<gene>
    <name evidence="3" type="ORF">F0357_00930</name>
</gene>
<evidence type="ECO:0000256" key="1">
    <source>
        <dbReference type="ARBA" id="ARBA00022729"/>
    </source>
</evidence>
<dbReference type="EMBL" id="VWNA01000001">
    <property type="protein sequence ID" value="MQT11259.1"/>
    <property type="molecule type" value="Genomic_DNA"/>
</dbReference>
<dbReference type="Pfam" id="PF09865">
    <property type="entry name" value="DUF2092"/>
    <property type="match status" value="1"/>
</dbReference>
<keyword evidence="4" id="KW-1185">Reference proteome</keyword>
<evidence type="ECO:0000256" key="2">
    <source>
        <dbReference type="SAM" id="MobiDB-lite"/>
    </source>
</evidence>
<organism evidence="3 4">
    <name type="scientific">Segnochrobactrum spirostomi</name>
    <dbReference type="NCBI Taxonomy" id="2608987"/>
    <lineage>
        <taxon>Bacteria</taxon>
        <taxon>Pseudomonadati</taxon>
        <taxon>Pseudomonadota</taxon>
        <taxon>Alphaproteobacteria</taxon>
        <taxon>Hyphomicrobiales</taxon>
        <taxon>Segnochrobactraceae</taxon>
        <taxon>Segnochrobactrum</taxon>
    </lineage>
</organism>
<dbReference type="AlphaFoldDB" id="A0A6A7XZT6"/>
<dbReference type="SUPFAM" id="SSF89392">
    <property type="entry name" value="Prokaryotic lipoproteins and lipoprotein localization factors"/>
    <property type="match status" value="1"/>
</dbReference>
<accession>A0A6A7XZT6</accession>
<sequence length="333" mass="36227">MCLSSVPAMGNDPAMNGPSHGATGGNMRRFDGVLSRGARLMGAAAFTAIVSMSAIPAWAQSAAPATNAQPENPAAANGEQPIIEQKALDLLKAMSAKIAAAKSFSASIRDMREIPSSQGQMLTFFSSAKFAVERPNKMRADIVNDGVDTLAIYDGKTLTMFDEQKNFYVKADAPPTLDEMVKFASESHGIHFAIADFLFSDPYKIFSEGLTNAYVVGPTRIEGAPVQHLAFAAKGIEFELWLDDSSNLPRLFTVTYLDAPGVPHFLVQFTRWSPDVSFPGTSSPSRRPRAQWRSISCRRRRSDGRPNAGPQRNEQHARSRFRRLARGALAGDD</sequence>
<dbReference type="Gene3D" id="2.50.20.10">
    <property type="entry name" value="Lipoprotein localisation LolA/LolB/LppX"/>
    <property type="match status" value="1"/>
</dbReference>
<feature type="region of interest" description="Disordered" evidence="2">
    <location>
        <begin position="1"/>
        <end position="23"/>
    </location>
</feature>
<evidence type="ECO:0000313" key="3">
    <source>
        <dbReference type="EMBL" id="MQT11259.1"/>
    </source>
</evidence>
<feature type="compositionally biased region" description="Basic residues" evidence="2">
    <location>
        <begin position="286"/>
        <end position="302"/>
    </location>
</feature>
<feature type="region of interest" description="Disordered" evidence="2">
    <location>
        <begin position="277"/>
        <end position="333"/>
    </location>
</feature>
<keyword evidence="1" id="KW-0732">Signal</keyword>
<comment type="caution">
    <text evidence="3">The sequence shown here is derived from an EMBL/GenBank/DDBJ whole genome shotgun (WGS) entry which is preliminary data.</text>
</comment>
<dbReference type="InterPro" id="IPR019207">
    <property type="entry name" value="DUF2092"/>
</dbReference>
<protein>
    <submittedName>
        <fullName evidence="3">DUF2092 domain-containing protein</fullName>
    </submittedName>
</protein>